<comment type="subcellular location">
    <subcellularLocation>
        <location evidence="1 13">Mitochondrion membrane</location>
        <topology evidence="1 13">Single-pass membrane protein</topology>
    </subcellularLocation>
</comment>
<feature type="region of interest" description="Disordered" evidence="14">
    <location>
        <begin position="37"/>
        <end position="58"/>
    </location>
</feature>
<dbReference type="InterPro" id="IPR001421">
    <property type="entry name" value="ATP8_metazoa"/>
</dbReference>
<keyword evidence="5 13" id="KW-0812">Transmembrane</keyword>
<dbReference type="AlphaFoldDB" id="G4X0A2"/>
<organism evidence="16">
    <name type="scientific">Pan troglodytes troglodytes</name>
    <dbReference type="NCBI Taxonomy" id="37011"/>
    <lineage>
        <taxon>Eukaryota</taxon>
        <taxon>Metazoa</taxon>
        <taxon>Chordata</taxon>
        <taxon>Craniata</taxon>
        <taxon>Vertebrata</taxon>
        <taxon>Euteleostomi</taxon>
        <taxon>Mammalia</taxon>
        <taxon>Eutheria</taxon>
        <taxon>Euarchontoglires</taxon>
        <taxon>Primates</taxon>
        <taxon>Haplorrhini</taxon>
        <taxon>Catarrhini</taxon>
        <taxon>Hominidae</taxon>
        <taxon>Pan</taxon>
    </lineage>
</organism>
<evidence type="ECO:0000256" key="15">
    <source>
        <dbReference type="SAM" id="Phobius"/>
    </source>
</evidence>
<keyword evidence="6 13" id="KW-0375">Hydrogen ion transport</keyword>
<evidence type="ECO:0000256" key="8">
    <source>
        <dbReference type="ARBA" id="ARBA00022990"/>
    </source>
</evidence>
<dbReference type="GO" id="GO:0031966">
    <property type="term" value="C:mitochondrial membrane"/>
    <property type="evidence" value="ECO:0007669"/>
    <property type="project" value="UniProtKB-SubCell"/>
</dbReference>
<keyword evidence="11 15" id="KW-0472">Membrane</keyword>
<dbReference type="GO" id="GO:0015078">
    <property type="term" value="F:proton transmembrane transporter activity"/>
    <property type="evidence" value="ECO:0007669"/>
    <property type="project" value="InterPro"/>
</dbReference>
<dbReference type="InterPro" id="IPR039017">
    <property type="entry name" value="ATP8_mammal"/>
</dbReference>
<keyword evidence="12" id="KW-0066">ATP synthesis</keyword>
<name>G4X0A2_PANTR</name>
<evidence type="ECO:0000256" key="14">
    <source>
        <dbReference type="SAM" id="MobiDB-lite"/>
    </source>
</evidence>
<evidence type="ECO:0000256" key="4">
    <source>
        <dbReference type="ARBA" id="ARBA00022547"/>
    </source>
</evidence>
<keyword evidence="9 13" id="KW-0406">Ion transport</keyword>
<keyword evidence="10 13" id="KW-0496">Mitochondrion</keyword>
<dbReference type="EMBL" id="JF727171">
    <property type="protein sequence ID" value="AEQ35723.1"/>
    <property type="molecule type" value="Genomic_DNA"/>
</dbReference>
<evidence type="ECO:0000256" key="12">
    <source>
        <dbReference type="ARBA" id="ARBA00023310"/>
    </source>
</evidence>
<dbReference type="PANTHER" id="PTHR13722">
    <property type="entry name" value="ATP SYNTHASE PROTEIN 8"/>
    <property type="match status" value="1"/>
</dbReference>
<evidence type="ECO:0000256" key="3">
    <source>
        <dbReference type="ARBA" id="ARBA00022448"/>
    </source>
</evidence>
<proteinExistence type="inferred from homology"/>
<evidence type="ECO:0000313" key="16">
    <source>
        <dbReference type="EMBL" id="AEQ35723.1"/>
    </source>
</evidence>
<evidence type="ECO:0000256" key="2">
    <source>
        <dbReference type="ARBA" id="ARBA00008892"/>
    </source>
</evidence>
<keyword evidence="3 13" id="KW-0813">Transport</keyword>
<feature type="transmembrane region" description="Helical" evidence="15">
    <location>
        <begin position="6"/>
        <end position="24"/>
    </location>
</feature>
<evidence type="ECO:0000256" key="6">
    <source>
        <dbReference type="ARBA" id="ARBA00022781"/>
    </source>
</evidence>
<evidence type="ECO:0000256" key="9">
    <source>
        <dbReference type="ARBA" id="ARBA00023065"/>
    </source>
</evidence>
<evidence type="ECO:0000256" key="7">
    <source>
        <dbReference type="ARBA" id="ARBA00022989"/>
    </source>
</evidence>
<dbReference type="PANTHER" id="PTHR13722:SF0">
    <property type="entry name" value="ATP SYNTHASE PROTEIN 8"/>
    <property type="match status" value="1"/>
</dbReference>
<evidence type="ECO:0000256" key="13">
    <source>
        <dbReference type="RuleBase" id="RU003661"/>
    </source>
</evidence>
<comment type="similarity">
    <text evidence="2 13">Belongs to the ATPase protein 8 family.</text>
</comment>
<dbReference type="GO" id="GO:0045259">
    <property type="term" value="C:proton-transporting ATP synthase complex"/>
    <property type="evidence" value="ECO:0007669"/>
    <property type="project" value="UniProtKB-KW"/>
</dbReference>
<keyword evidence="8" id="KW-0007">Acetylation</keyword>
<dbReference type="GO" id="GO:0015986">
    <property type="term" value="P:proton motive force-driven ATP synthesis"/>
    <property type="evidence" value="ECO:0007669"/>
    <property type="project" value="InterPro"/>
</dbReference>
<geneLocation type="mitochondrion" evidence="16"/>
<sequence>MPQLNTAVWPTMITPMLLTLFLVTQLKMLNSNYHLHPSPKPMKMKTTMNPENQNERKSIRFIRCPYNP</sequence>
<accession>G4X0A2</accession>
<keyword evidence="4 13" id="KW-0138">CF(0)</keyword>
<evidence type="ECO:0000256" key="11">
    <source>
        <dbReference type="ARBA" id="ARBA00023136"/>
    </source>
</evidence>
<protein>
    <recommendedName>
        <fullName evidence="13">ATP synthase complex subunit 8</fullName>
    </recommendedName>
</protein>
<keyword evidence="7 15" id="KW-1133">Transmembrane helix</keyword>
<evidence type="ECO:0000256" key="1">
    <source>
        <dbReference type="ARBA" id="ARBA00004304"/>
    </source>
</evidence>
<reference evidence="16" key="1">
    <citation type="journal article" date="2011" name="PLoS ONE">
        <title>Bonobos Fall within the Genomic Variation of Chimpanzees.</title>
        <authorList>
            <person name="Fischer A."/>
            <person name="Prufer K."/>
            <person name="Good J.M."/>
            <person name="Halbwax M."/>
            <person name="Wiebe V."/>
            <person name="Andre C."/>
            <person name="Atencia R."/>
            <person name="Mugisha L."/>
            <person name="Ptak S.E."/>
            <person name="Paabo S."/>
        </authorList>
    </citation>
    <scope>NUCLEOTIDE SEQUENCE</scope>
    <source>
        <strain evidence="16">Chinoc</strain>
    </source>
</reference>
<gene>
    <name evidence="16" type="primary">ATP8</name>
</gene>
<evidence type="ECO:0000256" key="5">
    <source>
        <dbReference type="ARBA" id="ARBA00022692"/>
    </source>
</evidence>
<evidence type="ECO:0000256" key="10">
    <source>
        <dbReference type="ARBA" id="ARBA00023128"/>
    </source>
</evidence>
<dbReference type="Pfam" id="PF00895">
    <property type="entry name" value="ATP-synt_8"/>
    <property type="match status" value="1"/>
</dbReference>